<dbReference type="FunFam" id="3.30.200.20:FF:000046">
    <property type="entry name" value="Mitogen-activated protein kinase"/>
    <property type="match status" value="1"/>
</dbReference>
<dbReference type="CDD" id="cd07859">
    <property type="entry name" value="STKc_TDY_MAPK"/>
    <property type="match status" value="1"/>
</dbReference>
<dbReference type="PANTHER" id="PTHR24055">
    <property type="entry name" value="MITOGEN-ACTIVATED PROTEIN KINASE"/>
    <property type="match status" value="1"/>
</dbReference>
<evidence type="ECO:0000259" key="13">
    <source>
        <dbReference type="PROSITE" id="PS50011"/>
    </source>
</evidence>
<feature type="region of interest" description="Disordered" evidence="12">
    <location>
        <begin position="505"/>
        <end position="535"/>
    </location>
</feature>
<keyword evidence="8 11" id="KW-0067">ATP-binding</keyword>
<name>A0AAV6MPG6_9ROSI</name>
<evidence type="ECO:0000313" key="15">
    <source>
        <dbReference type="Proteomes" id="UP000685013"/>
    </source>
</evidence>
<evidence type="ECO:0000256" key="5">
    <source>
        <dbReference type="ARBA" id="ARBA00022679"/>
    </source>
</evidence>
<evidence type="ECO:0000256" key="12">
    <source>
        <dbReference type="SAM" id="MobiDB-lite"/>
    </source>
</evidence>
<evidence type="ECO:0000256" key="2">
    <source>
        <dbReference type="ARBA" id="ARBA00012411"/>
    </source>
</evidence>
<evidence type="ECO:0000256" key="6">
    <source>
        <dbReference type="ARBA" id="ARBA00022741"/>
    </source>
</evidence>
<dbReference type="InterPro" id="IPR003527">
    <property type="entry name" value="MAP_kinase_CS"/>
</dbReference>
<feature type="binding site" evidence="11">
    <location>
        <position position="108"/>
    </location>
    <ligand>
        <name>ATP</name>
        <dbReference type="ChEBI" id="CHEBI:30616"/>
    </ligand>
</feature>
<dbReference type="EC" id="2.7.11.24" evidence="2"/>
<evidence type="ECO:0000256" key="4">
    <source>
        <dbReference type="ARBA" id="ARBA00022553"/>
    </source>
</evidence>
<reference evidence="14 15" key="1">
    <citation type="journal article" date="2021" name="Hortic Res">
        <title>The domestication of Cucurbita argyrosperma as revealed by the genome of its wild relative.</title>
        <authorList>
            <person name="Barrera-Redondo J."/>
            <person name="Sanchez-de la Vega G."/>
            <person name="Aguirre-Liguori J.A."/>
            <person name="Castellanos-Morales G."/>
            <person name="Gutierrez-Guerrero Y.T."/>
            <person name="Aguirre-Dugua X."/>
            <person name="Aguirre-Planter E."/>
            <person name="Tenaillon M.I."/>
            <person name="Lira-Saade R."/>
            <person name="Eguiarte L.E."/>
        </authorList>
    </citation>
    <scope>NUCLEOTIDE SEQUENCE [LARGE SCALE GENOMIC DNA]</scope>
    <source>
        <strain evidence="14">JBR-2021</strain>
    </source>
</reference>
<dbReference type="GO" id="GO:0005524">
    <property type="term" value="F:ATP binding"/>
    <property type="evidence" value="ECO:0007669"/>
    <property type="project" value="UniProtKB-UniRule"/>
</dbReference>
<keyword evidence="7 14" id="KW-0418">Kinase</keyword>
<evidence type="ECO:0000256" key="1">
    <source>
        <dbReference type="ARBA" id="ARBA00008832"/>
    </source>
</evidence>
<dbReference type="SMART" id="SM00220">
    <property type="entry name" value="S_TKc"/>
    <property type="match status" value="1"/>
</dbReference>
<feature type="compositionally biased region" description="Basic and acidic residues" evidence="12">
    <location>
        <begin position="505"/>
        <end position="522"/>
    </location>
</feature>
<sequence length="535" mass="61430">MLEFSGGELNQNRGRRPLVLYGERNSCGRCCLWFYCRISIGLIHIEIELTLIDAIMDRFNKDDKQSDFFTEYGEASRYQIQEVVGKGSYGVVGSAIDSQTGERVAIKKINDVFEHVSDAIRILREIKLLRMLHHPNIVEIKHIMLPPSQREFKDIYLVFELMKSDLHHVIKANNDLSPKQHKYFLYQLLSGLKYIHAANVLHRDLKPKNILANADCKLKICDFGLARVSFSDAPSTIFWTDYVATRWYRAPELCGSFFSRYTPAIDIWSIGCIFAEILTGKPLFPGKNVVHQLDLITDLFGTPEAEAIAKIRNEKARRYLGNMRKKPPVPFSRKFPNVDPSALRLLERLLAFDPKCRPTAAEALSDPYFNGIAKTELEPSIQPISKIEFEFERRRLSKDDIRELIYAEILEYHPQMREECLHPEDQTTFLYPRLQFAHLEEHHVNGERRLPLQRQNISLPRERVSPTENNNDAHDIDFQSRGEDKSAHLFKSASISASRCVGVLPKEKSEAEETSSEVKNEGVDGLSQKIAVLQT</sequence>
<comment type="catalytic activity">
    <reaction evidence="10">
        <text>L-seryl-[protein] + ATP = O-phospho-L-seryl-[protein] + ADP + H(+)</text>
        <dbReference type="Rhea" id="RHEA:17989"/>
        <dbReference type="Rhea" id="RHEA-COMP:9863"/>
        <dbReference type="Rhea" id="RHEA-COMP:11604"/>
        <dbReference type="ChEBI" id="CHEBI:15378"/>
        <dbReference type="ChEBI" id="CHEBI:29999"/>
        <dbReference type="ChEBI" id="CHEBI:30616"/>
        <dbReference type="ChEBI" id="CHEBI:83421"/>
        <dbReference type="ChEBI" id="CHEBI:456216"/>
        <dbReference type="EC" id="2.7.11.24"/>
    </reaction>
</comment>
<dbReference type="AlphaFoldDB" id="A0AAV6MPG6"/>
<evidence type="ECO:0000313" key="14">
    <source>
        <dbReference type="EMBL" id="KAG6584327.1"/>
    </source>
</evidence>
<dbReference type="PROSITE" id="PS50011">
    <property type="entry name" value="PROTEIN_KINASE_DOM"/>
    <property type="match status" value="1"/>
</dbReference>
<evidence type="ECO:0000256" key="10">
    <source>
        <dbReference type="ARBA" id="ARBA00048312"/>
    </source>
</evidence>
<dbReference type="EMBL" id="JAGKQH010000013">
    <property type="protein sequence ID" value="KAG6584327.1"/>
    <property type="molecule type" value="Genomic_DNA"/>
</dbReference>
<dbReference type="Pfam" id="PF00069">
    <property type="entry name" value="Pkinase"/>
    <property type="match status" value="1"/>
</dbReference>
<comment type="similarity">
    <text evidence="1">Belongs to the protein kinase superfamily. CMGC Ser/Thr protein kinase family. MAP kinase subfamily.</text>
</comment>
<evidence type="ECO:0000256" key="8">
    <source>
        <dbReference type="ARBA" id="ARBA00022840"/>
    </source>
</evidence>
<dbReference type="InterPro" id="IPR050117">
    <property type="entry name" value="MAPK"/>
</dbReference>
<dbReference type="InterPro" id="IPR017441">
    <property type="entry name" value="Protein_kinase_ATP_BS"/>
</dbReference>
<keyword evidence="3" id="KW-0723">Serine/threonine-protein kinase</keyword>
<dbReference type="FunFam" id="1.10.510.10:FF:000017">
    <property type="entry name" value="Mitogen-activated protein kinase"/>
    <property type="match status" value="1"/>
</dbReference>
<feature type="domain" description="Protein kinase" evidence="13">
    <location>
        <begin position="78"/>
        <end position="369"/>
    </location>
</feature>
<feature type="non-terminal residue" evidence="14">
    <location>
        <position position="1"/>
    </location>
</feature>
<keyword evidence="4" id="KW-0597">Phosphoprotein</keyword>
<evidence type="ECO:0000256" key="9">
    <source>
        <dbReference type="ARBA" id="ARBA00047592"/>
    </source>
</evidence>
<dbReference type="InterPro" id="IPR000719">
    <property type="entry name" value="Prot_kinase_dom"/>
</dbReference>
<dbReference type="PROSITE" id="PS01351">
    <property type="entry name" value="MAPK"/>
    <property type="match status" value="1"/>
</dbReference>
<protein>
    <recommendedName>
        <fullName evidence="2">mitogen-activated protein kinase</fullName>
        <ecNumber evidence="2">2.7.11.24</ecNumber>
    </recommendedName>
</protein>
<comment type="caution">
    <text evidence="14">The sequence shown here is derived from an EMBL/GenBank/DDBJ whole genome shotgun (WGS) entry which is preliminary data.</text>
</comment>
<dbReference type="GO" id="GO:0004707">
    <property type="term" value="F:MAP kinase activity"/>
    <property type="evidence" value="ECO:0007669"/>
    <property type="project" value="UniProtKB-EC"/>
</dbReference>
<keyword evidence="5" id="KW-0808">Transferase</keyword>
<comment type="catalytic activity">
    <reaction evidence="9">
        <text>L-threonyl-[protein] + ATP = O-phospho-L-threonyl-[protein] + ADP + H(+)</text>
        <dbReference type="Rhea" id="RHEA:46608"/>
        <dbReference type="Rhea" id="RHEA-COMP:11060"/>
        <dbReference type="Rhea" id="RHEA-COMP:11605"/>
        <dbReference type="ChEBI" id="CHEBI:15378"/>
        <dbReference type="ChEBI" id="CHEBI:30013"/>
        <dbReference type="ChEBI" id="CHEBI:30616"/>
        <dbReference type="ChEBI" id="CHEBI:61977"/>
        <dbReference type="ChEBI" id="CHEBI:456216"/>
        <dbReference type="EC" id="2.7.11.24"/>
    </reaction>
</comment>
<keyword evidence="15" id="KW-1185">Reference proteome</keyword>
<evidence type="ECO:0000256" key="3">
    <source>
        <dbReference type="ARBA" id="ARBA00022527"/>
    </source>
</evidence>
<evidence type="ECO:0000256" key="7">
    <source>
        <dbReference type="ARBA" id="ARBA00022777"/>
    </source>
</evidence>
<gene>
    <name evidence="14" type="primary">MPK17</name>
    <name evidence="14" type="ORF">SDJN03_20259</name>
</gene>
<accession>A0AAV6MPG6</accession>
<proteinExistence type="inferred from homology"/>
<evidence type="ECO:0000256" key="11">
    <source>
        <dbReference type="PROSITE-ProRule" id="PRU10141"/>
    </source>
</evidence>
<keyword evidence="6 11" id="KW-0547">Nucleotide-binding</keyword>
<organism evidence="14 15">
    <name type="scientific">Cucurbita argyrosperma subsp. sororia</name>
    <dbReference type="NCBI Taxonomy" id="37648"/>
    <lineage>
        <taxon>Eukaryota</taxon>
        <taxon>Viridiplantae</taxon>
        <taxon>Streptophyta</taxon>
        <taxon>Embryophyta</taxon>
        <taxon>Tracheophyta</taxon>
        <taxon>Spermatophyta</taxon>
        <taxon>Magnoliopsida</taxon>
        <taxon>eudicotyledons</taxon>
        <taxon>Gunneridae</taxon>
        <taxon>Pentapetalae</taxon>
        <taxon>rosids</taxon>
        <taxon>fabids</taxon>
        <taxon>Cucurbitales</taxon>
        <taxon>Cucurbitaceae</taxon>
        <taxon>Cucurbiteae</taxon>
        <taxon>Cucurbita</taxon>
    </lineage>
</organism>
<dbReference type="Proteomes" id="UP000685013">
    <property type="component" value="Chromosome 13"/>
</dbReference>
<dbReference type="PROSITE" id="PS00107">
    <property type="entry name" value="PROTEIN_KINASE_ATP"/>
    <property type="match status" value="1"/>
</dbReference>